<feature type="domain" description="VTT" evidence="7">
    <location>
        <begin position="60"/>
        <end position="182"/>
    </location>
</feature>
<dbReference type="InterPro" id="IPR015414">
    <property type="entry name" value="TMEM64"/>
</dbReference>
<dbReference type="EMBL" id="CAXAMN010025328">
    <property type="protein sequence ID" value="CAK9094353.1"/>
    <property type="molecule type" value="Genomic_DNA"/>
</dbReference>
<dbReference type="InterPro" id="IPR032816">
    <property type="entry name" value="VTT_dom"/>
</dbReference>
<evidence type="ECO:0000256" key="2">
    <source>
        <dbReference type="ARBA" id="ARBA00022475"/>
    </source>
</evidence>
<evidence type="ECO:0000256" key="1">
    <source>
        <dbReference type="ARBA" id="ARBA00004651"/>
    </source>
</evidence>
<comment type="subcellular location">
    <subcellularLocation>
        <location evidence="1">Cell membrane</location>
        <topology evidence="1">Multi-pass membrane protein</topology>
    </subcellularLocation>
</comment>
<organism evidence="8 9">
    <name type="scientific">Durusdinium trenchii</name>
    <dbReference type="NCBI Taxonomy" id="1381693"/>
    <lineage>
        <taxon>Eukaryota</taxon>
        <taxon>Sar</taxon>
        <taxon>Alveolata</taxon>
        <taxon>Dinophyceae</taxon>
        <taxon>Suessiales</taxon>
        <taxon>Symbiodiniaceae</taxon>
        <taxon>Durusdinium</taxon>
    </lineage>
</organism>
<dbReference type="PANTHER" id="PTHR12677">
    <property type="entry name" value="GOLGI APPARATUS MEMBRANE PROTEIN TVP38-RELATED"/>
    <property type="match status" value="1"/>
</dbReference>
<dbReference type="PANTHER" id="PTHR12677:SF59">
    <property type="entry name" value="GOLGI APPARATUS MEMBRANE PROTEIN TVP38-RELATED"/>
    <property type="match status" value="1"/>
</dbReference>
<accession>A0ABP0R1B3</accession>
<comment type="caution">
    <text evidence="8">The sequence shown here is derived from an EMBL/GenBank/DDBJ whole genome shotgun (WGS) entry which is preliminary data.</text>
</comment>
<dbReference type="Pfam" id="PF09335">
    <property type="entry name" value="VTT_dom"/>
    <property type="match status" value="1"/>
</dbReference>
<evidence type="ECO:0000313" key="9">
    <source>
        <dbReference type="Proteomes" id="UP001642484"/>
    </source>
</evidence>
<evidence type="ECO:0000256" key="4">
    <source>
        <dbReference type="ARBA" id="ARBA00022989"/>
    </source>
</evidence>
<evidence type="ECO:0000313" key="8">
    <source>
        <dbReference type="EMBL" id="CAK9094353.1"/>
    </source>
</evidence>
<evidence type="ECO:0000259" key="7">
    <source>
        <dbReference type="Pfam" id="PF09335"/>
    </source>
</evidence>
<keyword evidence="9" id="KW-1185">Reference proteome</keyword>
<proteinExistence type="predicted"/>
<reference evidence="8 9" key="1">
    <citation type="submission" date="2024-02" db="EMBL/GenBank/DDBJ databases">
        <authorList>
            <person name="Chen Y."/>
            <person name="Shah S."/>
            <person name="Dougan E. K."/>
            <person name="Thang M."/>
            <person name="Chan C."/>
        </authorList>
    </citation>
    <scope>NUCLEOTIDE SEQUENCE [LARGE SCALE GENOMIC DNA]</scope>
</reference>
<feature type="transmembrane region" description="Helical" evidence="6">
    <location>
        <begin position="44"/>
        <end position="65"/>
    </location>
</feature>
<feature type="transmembrane region" description="Helical" evidence="6">
    <location>
        <begin position="77"/>
        <end position="100"/>
    </location>
</feature>
<feature type="transmembrane region" description="Helical" evidence="6">
    <location>
        <begin position="162"/>
        <end position="187"/>
    </location>
</feature>
<evidence type="ECO:0000256" key="3">
    <source>
        <dbReference type="ARBA" id="ARBA00022692"/>
    </source>
</evidence>
<keyword evidence="5 6" id="KW-0472">Membrane</keyword>
<sequence length="255" mass="27232">MLRRAALVLAPCAIGVVVLCTDRRVLLLRLTEAAQQAEELGPAGLVGYVLCFVVATLMMIPTGPLEMAAGLLFTGRYGLSGAIALAAAAKQISGSVGYLLGRTLFRESVQEAVIARFPIFKAVMQAVKTEPFTVTCMVRFAPIPTTAKSMGLAASGVPFGPFFLASFLFGAPWSAMSAVVGSTLASLPEILEGRGEEKMRELMASWKAQPLLLTFGVLLGVAAIGLLPPQWKRMSWRCLQYLRDSEDTKAHGDLP</sequence>
<feature type="transmembrane region" description="Helical" evidence="6">
    <location>
        <begin position="208"/>
        <end position="227"/>
    </location>
</feature>
<keyword evidence="4 6" id="KW-1133">Transmembrane helix</keyword>
<evidence type="ECO:0000256" key="6">
    <source>
        <dbReference type="SAM" id="Phobius"/>
    </source>
</evidence>
<keyword evidence="2" id="KW-1003">Cell membrane</keyword>
<protein>
    <recommendedName>
        <fullName evidence="7">VTT domain-containing protein</fullName>
    </recommendedName>
</protein>
<evidence type="ECO:0000256" key="5">
    <source>
        <dbReference type="ARBA" id="ARBA00023136"/>
    </source>
</evidence>
<name>A0ABP0R1B3_9DINO</name>
<dbReference type="Proteomes" id="UP001642484">
    <property type="component" value="Unassembled WGS sequence"/>
</dbReference>
<keyword evidence="3 6" id="KW-0812">Transmembrane</keyword>
<gene>
    <name evidence="8" type="ORF">CCMP2556_LOCUS45005</name>
</gene>